<organism evidence="4 5">
    <name type="scientific">Rhodopirellula halodulae</name>
    <dbReference type="NCBI Taxonomy" id="2894198"/>
    <lineage>
        <taxon>Bacteria</taxon>
        <taxon>Pseudomonadati</taxon>
        <taxon>Planctomycetota</taxon>
        <taxon>Planctomycetia</taxon>
        <taxon>Pirellulales</taxon>
        <taxon>Pirellulaceae</taxon>
        <taxon>Rhodopirellula</taxon>
    </lineage>
</organism>
<dbReference type="InterPro" id="IPR003749">
    <property type="entry name" value="ThiS/MoaD-like"/>
</dbReference>
<name>A0ABS8NIR9_9BACT</name>
<dbReference type="InterPro" id="IPR012675">
    <property type="entry name" value="Beta-grasp_dom_sf"/>
</dbReference>
<dbReference type="InterPro" id="IPR016155">
    <property type="entry name" value="Mopterin_synth/thiamin_S_b"/>
</dbReference>
<accession>A0ABS8NIR9</accession>
<keyword evidence="5" id="KW-1185">Reference proteome</keyword>
<gene>
    <name evidence="4" type="ORF">LOC71_14340</name>
</gene>
<protein>
    <recommendedName>
        <fullName evidence="3">Molybdopterin synthase sulfur carrier subunit</fullName>
    </recommendedName>
</protein>
<sequence>MSPPRKLEVLLFAGACEAAGGVDRVTIDSADEVTAGELLQQIAEQHPALAGLTQRSRLAVNQKYVGHDEPVDLAVEIALIPPVSGG</sequence>
<evidence type="ECO:0000313" key="4">
    <source>
        <dbReference type="EMBL" id="MCC9643460.1"/>
    </source>
</evidence>
<keyword evidence="1" id="KW-0547">Nucleotide-binding</keyword>
<reference evidence="4" key="1">
    <citation type="submission" date="2021-11" db="EMBL/GenBank/DDBJ databases">
        <title>Genome sequence.</title>
        <authorList>
            <person name="Sun Q."/>
        </authorList>
    </citation>
    <scope>NUCLEOTIDE SEQUENCE</scope>
    <source>
        <strain evidence="4">JC740</strain>
    </source>
</reference>
<evidence type="ECO:0000313" key="5">
    <source>
        <dbReference type="Proteomes" id="UP001430306"/>
    </source>
</evidence>
<comment type="caution">
    <text evidence="4">The sequence shown here is derived from an EMBL/GenBank/DDBJ whole genome shotgun (WGS) entry which is preliminary data.</text>
</comment>
<dbReference type="EMBL" id="JAJKFW010000024">
    <property type="protein sequence ID" value="MCC9643460.1"/>
    <property type="molecule type" value="Genomic_DNA"/>
</dbReference>
<dbReference type="SUPFAM" id="SSF54285">
    <property type="entry name" value="MoaD/ThiS"/>
    <property type="match status" value="1"/>
</dbReference>
<dbReference type="Pfam" id="PF02597">
    <property type="entry name" value="ThiS"/>
    <property type="match status" value="1"/>
</dbReference>
<dbReference type="RefSeq" id="WP_230274410.1">
    <property type="nucleotide sequence ID" value="NZ_JAJKFW010000024.1"/>
</dbReference>
<dbReference type="CDD" id="cd00754">
    <property type="entry name" value="Ubl_MoaD"/>
    <property type="match status" value="1"/>
</dbReference>
<evidence type="ECO:0000256" key="3">
    <source>
        <dbReference type="ARBA" id="ARBA00024247"/>
    </source>
</evidence>
<dbReference type="PANTHER" id="PTHR33359:SF1">
    <property type="entry name" value="MOLYBDOPTERIN SYNTHASE SULFUR CARRIER SUBUNIT"/>
    <property type="match status" value="1"/>
</dbReference>
<dbReference type="Proteomes" id="UP001430306">
    <property type="component" value="Unassembled WGS sequence"/>
</dbReference>
<evidence type="ECO:0000256" key="1">
    <source>
        <dbReference type="ARBA" id="ARBA00022741"/>
    </source>
</evidence>
<proteinExistence type="inferred from homology"/>
<dbReference type="Gene3D" id="3.10.20.30">
    <property type="match status" value="1"/>
</dbReference>
<comment type="similarity">
    <text evidence="2">Belongs to the MoaD family.</text>
</comment>
<dbReference type="PANTHER" id="PTHR33359">
    <property type="entry name" value="MOLYBDOPTERIN SYNTHASE SULFUR CARRIER SUBUNIT"/>
    <property type="match status" value="1"/>
</dbReference>
<evidence type="ECO:0000256" key="2">
    <source>
        <dbReference type="ARBA" id="ARBA00024200"/>
    </source>
</evidence>
<dbReference type="InterPro" id="IPR044672">
    <property type="entry name" value="MOCS2A"/>
</dbReference>